<gene>
    <name evidence="1" type="ORF">GYMLUDRAFT_45666</name>
</gene>
<dbReference type="AlphaFoldDB" id="A0A0D0C6I1"/>
<proteinExistence type="predicted"/>
<protein>
    <submittedName>
        <fullName evidence="1">Uncharacterized protein</fullName>
    </submittedName>
</protein>
<name>A0A0D0C6I1_9AGAR</name>
<dbReference type="EMBL" id="KN834787">
    <property type="protein sequence ID" value="KIK58114.1"/>
    <property type="molecule type" value="Genomic_DNA"/>
</dbReference>
<reference evidence="1 2" key="1">
    <citation type="submission" date="2014-04" db="EMBL/GenBank/DDBJ databases">
        <title>Evolutionary Origins and Diversification of the Mycorrhizal Mutualists.</title>
        <authorList>
            <consortium name="DOE Joint Genome Institute"/>
            <consortium name="Mycorrhizal Genomics Consortium"/>
            <person name="Kohler A."/>
            <person name="Kuo A."/>
            <person name="Nagy L.G."/>
            <person name="Floudas D."/>
            <person name="Copeland A."/>
            <person name="Barry K.W."/>
            <person name="Cichocki N."/>
            <person name="Veneault-Fourrey C."/>
            <person name="LaButti K."/>
            <person name="Lindquist E.A."/>
            <person name="Lipzen A."/>
            <person name="Lundell T."/>
            <person name="Morin E."/>
            <person name="Murat C."/>
            <person name="Riley R."/>
            <person name="Ohm R."/>
            <person name="Sun H."/>
            <person name="Tunlid A."/>
            <person name="Henrissat B."/>
            <person name="Grigoriev I.V."/>
            <person name="Hibbett D.S."/>
            <person name="Martin F."/>
        </authorList>
    </citation>
    <scope>NUCLEOTIDE SEQUENCE [LARGE SCALE GENOMIC DNA]</scope>
    <source>
        <strain evidence="1 2">FD-317 M1</strain>
    </source>
</reference>
<accession>A0A0D0C6I1</accession>
<dbReference type="InterPro" id="IPR027417">
    <property type="entry name" value="P-loop_NTPase"/>
</dbReference>
<dbReference type="OrthoDB" id="3258722at2759"/>
<dbReference type="Gene3D" id="3.40.50.300">
    <property type="entry name" value="P-loop containing nucleotide triphosphate hydrolases"/>
    <property type="match status" value="1"/>
</dbReference>
<organism evidence="1 2">
    <name type="scientific">Collybiopsis luxurians FD-317 M1</name>
    <dbReference type="NCBI Taxonomy" id="944289"/>
    <lineage>
        <taxon>Eukaryota</taxon>
        <taxon>Fungi</taxon>
        <taxon>Dikarya</taxon>
        <taxon>Basidiomycota</taxon>
        <taxon>Agaricomycotina</taxon>
        <taxon>Agaricomycetes</taxon>
        <taxon>Agaricomycetidae</taxon>
        <taxon>Agaricales</taxon>
        <taxon>Marasmiineae</taxon>
        <taxon>Omphalotaceae</taxon>
        <taxon>Collybiopsis</taxon>
        <taxon>Collybiopsis luxurians</taxon>
    </lineage>
</organism>
<dbReference type="Proteomes" id="UP000053593">
    <property type="component" value="Unassembled WGS sequence"/>
</dbReference>
<evidence type="ECO:0000313" key="1">
    <source>
        <dbReference type="EMBL" id="KIK58114.1"/>
    </source>
</evidence>
<keyword evidence="2" id="KW-1185">Reference proteome</keyword>
<sequence>MADWNQRAVNTPMARVEQNHHGSLTNNFGAMFAGASHFSINGFPVFNVHQAIYGGGSFQEGSAAVPPGYIPDMTDLGPATSFFTGRQDVLLDLEKYFILESASTVTHERKIFLLYGMGGAGKTQTALKFMNRFKTR</sequence>
<dbReference type="SUPFAM" id="SSF52540">
    <property type="entry name" value="P-loop containing nucleoside triphosphate hydrolases"/>
    <property type="match status" value="1"/>
</dbReference>
<evidence type="ECO:0000313" key="2">
    <source>
        <dbReference type="Proteomes" id="UP000053593"/>
    </source>
</evidence>
<dbReference type="HOGENOM" id="CLU_149476_0_0_1"/>